<keyword evidence="7" id="KW-0539">Nucleus</keyword>
<evidence type="ECO:0000256" key="3">
    <source>
        <dbReference type="ARBA" id="ARBA00012483"/>
    </source>
</evidence>
<evidence type="ECO:0000313" key="9">
    <source>
        <dbReference type="Ensembl" id="ENSPFOP00000010486.2"/>
    </source>
</evidence>
<feature type="region of interest" description="Disordered" evidence="8">
    <location>
        <begin position="1"/>
        <end position="114"/>
    </location>
</feature>
<dbReference type="GO" id="GO:0031491">
    <property type="term" value="F:nucleosome binding"/>
    <property type="evidence" value="ECO:0007669"/>
    <property type="project" value="TreeGrafter"/>
</dbReference>
<sequence length="574" mass="62280">MATAGFAEQRSTQAGTAADTSRSRPGTAGAARCRSGSGPPEKCSACSESRSGSGTGTACSRCLARRVPGREERIRRRSDPERGSSRAGKRDSESRRGVFVCPTLPKSADAPAAPSAKLKLLASDDREEIRKWSCLMGKDESGSVRRAVEPGVLSDSENEEPISRRIRNISAFIRKTKNSSAVSSGSRRSRSCTDPLEDRGGKMKAIVPPAAVMEQVGISHSSAAGILLSSENSRSISAPITAPDRRLTWRAVLTSSAPLGLPPPPARAERSISPESNDSISEELNHFKPIVCSPCTPPKRLPDGRLLEPTVVKATPRNLSRSLQKATSYEASPAVLQKWRQIELDRQGLKVSTRATLTSPAPEPEGGGASKALQHCGSVALANRRRLLFEPPDMDGFQKQSVKIRVPAVRYGCGAALRGCSDLESAGAALEPGGGPAPFGRKHSFSPCNNSGFRPGKLVPKDSLSPRKEWDGICNQSTSRRGKKRNQKTKHLDPALDPVLDPALKRSRPSGQQEAPCSVQQERQDRALALRLQRQFDLEVRRTSPDRYFLRSWRSTQNRRRRGLRTSRPISKKL</sequence>
<evidence type="ECO:0000256" key="8">
    <source>
        <dbReference type="SAM" id="MobiDB-lite"/>
    </source>
</evidence>
<dbReference type="RefSeq" id="XP_007573787.1">
    <property type="nucleotide sequence ID" value="XM_007573725.2"/>
</dbReference>
<dbReference type="Ensembl" id="ENSPFOT00000010501.1">
    <property type="protein sequence ID" value="ENSPFOP00000010486.2"/>
    <property type="gene ID" value="ENSPFOG00000010518.1"/>
</dbReference>
<feature type="compositionally biased region" description="Basic and acidic residues" evidence="8">
    <location>
        <begin position="68"/>
        <end position="96"/>
    </location>
</feature>
<dbReference type="OMA" id="EFIFRAP"/>
<evidence type="ECO:0000313" key="10">
    <source>
        <dbReference type="Proteomes" id="UP000028760"/>
    </source>
</evidence>
<dbReference type="PANTHER" id="PTHR23328">
    <property type="entry name" value="RING-TYPE DOMAIN-CONTAINING PROTEIN"/>
    <property type="match status" value="1"/>
</dbReference>
<proteinExistence type="predicted"/>
<keyword evidence="4" id="KW-0808">Transferase</keyword>
<comment type="subcellular location">
    <subcellularLocation>
        <location evidence="2">Nucleus</location>
    </subcellularLocation>
</comment>
<dbReference type="EMBL" id="AYCK01015536">
    <property type="status" value="NOT_ANNOTATED_CDS"/>
    <property type="molecule type" value="Genomic_DNA"/>
</dbReference>
<organism evidence="9 10">
    <name type="scientific">Poecilia formosa</name>
    <name type="common">Amazon molly</name>
    <name type="synonym">Limia formosa</name>
    <dbReference type="NCBI Taxonomy" id="48698"/>
    <lineage>
        <taxon>Eukaryota</taxon>
        <taxon>Metazoa</taxon>
        <taxon>Chordata</taxon>
        <taxon>Craniata</taxon>
        <taxon>Vertebrata</taxon>
        <taxon>Euteleostomi</taxon>
        <taxon>Actinopterygii</taxon>
        <taxon>Neopterygii</taxon>
        <taxon>Teleostei</taxon>
        <taxon>Neoteleostei</taxon>
        <taxon>Acanthomorphata</taxon>
        <taxon>Ovalentaria</taxon>
        <taxon>Atherinomorphae</taxon>
        <taxon>Cyprinodontiformes</taxon>
        <taxon>Poeciliidae</taxon>
        <taxon>Poeciliinae</taxon>
        <taxon>Poecilia</taxon>
    </lineage>
</organism>
<evidence type="ECO:0000256" key="1">
    <source>
        <dbReference type="ARBA" id="ARBA00000900"/>
    </source>
</evidence>
<dbReference type="Proteomes" id="UP000028760">
    <property type="component" value="Unassembled WGS sequence"/>
</dbReference>
<dbReference type="AlphaFoldDB" id="A0A087XXI3"/>
<feature type="compositionally biased region" description="Polar residues" evidence="8">
    <location>
        <begin position="509"/>
        <end position="519"/>
    </location>
</feature>
<dbReference type="PANTHER" id="PTHR23328:SF2">
    <property type="entry name" value="E3 UBIQUITIN-PROTEIN LIGASE RNF169"/>
    <property type="match status" value="1"/>
</dbReference>
<dbReference type="GO" id="GO:0006302">
    <property type="term" value="P:double-strand break repair"/>
    <property type="evidence" value="ECO:0007669"/>
    <property type="project" value="TreeGrafter"/>
</dbReference>
<accession>A0A087XXI3</accession>
<dbReference type="GO" id="GO:0061630">
    <property type="term" value="F:ubiquitin protein ligase activity"/>
    <property type="evidence" value="ECO:0007669"/>
    <property type="project" value="UniProtKB-EC"/>
</dbReference>
<feature type="compositionally biased region" description="Basic residues" evidence="8">
    <location>
        <begin position="480"/>
        <end position="489"/>
    </location>
</feature>
<dbReference type="InterPro" id="IPR051657">
    <property type="entry name" value="RNF168/RNF169_E3_ubiq-ligase"/>
</dbReference>
<keyword evidence="6" id="KW-0833">Ubl conjugation pathway</keyword>
<dbReference type="EC" id="2.3.2.27" evidence="3"/>
<feature type="compositionally biased region" description="Polar residues" evidence="8">
    <location>
        <begin position="46"/>
        <end position="58"/>
    </location>
</feature>
<dbReference type="GeneTree" id="ENSGT00940000153680"/>
<feature type="region of interest" description="Disordered" evidence="8">
    <location>
        <begin position="178"/>
        <end position="201"/>
    </location>
</feature>
<evidence type="ECO:0000256" key="5">
    <source>
        <dbReference type="ARBA" id="ARBA00022763"/>
    </source>
</evidence>
<name>A0A087XXI3_POEFO</name>
<reference evidence="9" key="2">
    <citation type="submission" date="2025-08" db="UniProtKB">
        <authorList>
            <consortium name="Ensembl"/>
        </authorList>
    </citation>
    <scope>IDENTIFICATION</scope>
</reference>
<feature type="compositionally biased region" description="Low complexity" evidence="8">
    <location>
        <begin position="105"/>
        <end position="114"/>
    </location>
</feature>
<dbReference type="CTD" id="254225"/>
<evidence type="ECO:0000256" key="7">
    <source>
        <dbReference type="ARBA" id="ARBA00023242"/>
    </source>
</evidence>
<dbReference type="GO" id="GO:0005634">
    <property type="term" value="C:nucleus"/>
    <property type="evidence" value="ECO:0007669"/>
    <property type="project" value="UniProtKB-SubCell"/>
</dbReference>
<protein>
    <recommendedName>
        <fullName evidence="3">RING-type E3 ubiquitin transferase</fullName>
        <ecNumber evidence="3">2.3.2.27</ecNumber>
    </recommendedName>
</protein>
<dbReference type="CDD" id="cd21932">
    <property type="entry name" value="MIU2_RNF168-like"/>
    <property type="match status" value="1"/>
</dbReference>
<comment type="catalytic activity">
    <reaction evidence="1">
        <text>S-ubiquitinyl-[E2 ubiquitin-conjugating enzyme]-L-cysteine + [acceptor protein]-L-lysine = [E2 ubiquitin-conjugating enzyme]-L-cysteine + N(6)-ubiquitinyl-[acceptor protein]-L-lysine.</text>
        <dbReference type="EC" id="2.3.2.27"/>
    </reaction>
</comment>
<dbReference type="GO" id="GO:0035861">
    <property type="term" value="C:site of double-strand break"/>
    <property type="evidence" value="ECO:0007669"/>
    <property type="project" value="TreeGrafter"/>
</dbReference>
<keyword evidence="10" id="KW-1185">Reference proteome</keyword>
<feature type="region of interest" description="Disordered" evidence="8">
    <location>
        <begin position="438"/>
        <end position="522"/>
    </location>
</feature>
<reference evidence="9" key="3">
    <citation type="submission" date="2025-09" db="UniProtKB">
        <authorList>
            <consortium name="Ensembl"/>
        </authorList>
    </citation>
    <scope>IDENTIFICATION</scope>
</reference>
<keyword evidence="5" id="KW-0227">DNA damage</keyword>
<evidence type="ECO:0000256" key="6">
    <source>
        <dbReference type="ARBA" id="ARBA00022786"/>
    </source>
</evidence>
<dbReference type="STRING" id="48698.ENSPFOP00000010486"/>
<evidence type="ECO:0000256" key="4">
    <source>
        <dbReference type="ARBA" id="ARBA00022679"/>
    </source>
</evidence>
<reference evidence="10" key="1">
    <citation type="submission" date="2013-10" db="EMBL/GenBank/DDBJ databases">
        <authorList>
            <person name="Schartl M."/>
            <person name="Warren W."/>
        </authorList>
    </citation>
    <scope>NUCLEOTIDE SEQUENCE [LARGE SCALE GENOMIC DNA]</scope>
    <source>
        <strain evidence="10">female</strain>
    </source>
</reference>
<dbReference type="eggNOG" id="ENOG502RJVX">
    <property type="taxonomic scope" value="Eukaryota"/>
</dbReference>
<evidence type="ECO:0000256" key="2">
    <source>
        <dbReference type="ARBA" id="ARBA00004123"/>
    </source>
</evidence>
<dbReference type="GeneID" id="103152986"/>
<feature type="compositionally biased region" description="Polar residues" evidence="8">
    <location>
        <begin position="9"/>
        <end position="24"/>
    </location>
</feature>